<dbReference type="GO" id="GO:0032259">
    <property type="term" value="P:methylation"/>
    <property type="evidence" value="ECO:0007669"/>
    <property type="project" value="UniProtKB-KW"/>
</dbReference>
<reference evidence="6 7" key="1">
    <citation type="submission" date="2016-10" db="EMBL/GenBank/DDBJ databases">
        <authorList>
            <person name="de Groot N.N."/>
        </authorList>
    </citation>
    <scope>NUCLEOTIDE SEQUENCE [LARGE SCALE GENOMIC DNA]</scope>
    <source>
        <strain evidence="6 7">CGMCC 1.5070</strain>
    </source>
</reference>
<organism evidence="6 7">
    <name type="scientific">Hydrogenoanaerobacterium saccharovorans</name>
    <dbReference type="NCBI Taxonomy" id="474960"/>
    <lineage>
        <taxon>Bacteria</taxon>
        <taxon>Bacillati</taxon>
        <taxon>Bacillota</taxon>
        <taxon>Clostridia</taxon>
        <taxon>Eubacteriales</taxon>
        <taxon>Oscillospiraceae</taxon>
        <taxon>Hydrogenoanaerobacterium</taxon>
    </lineage>
</organism>
<dbReference type="Gene3D" id="3.40.50.150">
    <property type="entry name" value="Vaccinia Virus protein VP39"/>
    <property type="match status" value="1"/>
</dbReference>
<keyword evidence="1 6" id="KW-0489">Methyltransferase</keyword>
<comment type="similarity">
    <text evidence="4">Belongs to the N(4)/N(6)-methyltransferase family.</text>
</comment>
<proteinExistence type="inferred from homology"/>
<dbReference type="PRINTS" id="PR00508">
    <property type="entry name" value="S21N4MTFRASE"/>
</dbReference>
<dbReference type="GO" id="GO:0008170">
    <property type="term" value="F:N-methyltransferase activity"/>
    <property type="evidence" value="ECO:0007669"/>
    <property type="project" value="InterPro"/>
</dbReference>
<dbReference type="RefSeq" id="WP_242943079.1">
    <property type="nucleotide sequence ID" value="NZ_FOCG01000001.1"/>
</dbReference>
<evidence type="ECO:0000256" key="1">
    <source>
        <dbReference type="ARBA" id="ARBA00022603"/>
    </source>
</evidence>
<evidence type="ECO:0000256" key="4">
    <source>
        <dbReference type="RuleBase" id="RU362026"/>
    </source>
</evidence>
<name>A0A1H8A445_9FIRM</name>
<dbReference type="Proteomes" id="UP000199158">
    <property type="component" value="Unassembled WGS sequence"/>
</dbReference>
<dbReference type="EC" id="2.1.1.-" evidence="4"/>
<dbReference type="InterPro" id="IPR002941">
    <property type="entry name" value="DNA_methylase_N4/N6"/>
</dbReference>
<keyword evidence="3" id="KW-0680">Restriction system</keyword>
<evidence type="ECO:0000256" key="2">
    <source>
        <dbReference type="ARBA" id="ARBA00022679"/>
    </source>
</evidence>
<dbReference type="GO" id="GO:0003677">
    <property type="term" value="F:DNA binding"/>
    <property type="evidence" value="ECO:0007669"/>
    <property type="project" value="InterPro"/>
</dbReference>
<protein>
    <recommendedName>
        <fullName evidence="4">Methyltransferase</fullName>
        <ecNumber evidence="4">2.1.1.-</ecNumber>
    </recommendedName>
</protein>
<dbReference type="InterPro" id="IPR029063">
    <property type="entry name" value="SAM-dependent_MTases_sf"/>
</dbReference>
<gene>
    <name evidence="6" type="ORF">SAMN05216180_1039</name>
</gene>
<evidence type="ECO:0000313" key="6">
    <source>
        <dbReference type="EMBL" id="SEM64307.1"/>
    </source>
</evidence>
<dbReference type="SUPFAM" id="SSF53335">
    <property type="entry name" value="S-adenosyl-L-methionine-dependent methyltransferases"/>
    <property type="match status" value="1"/>
</dbReference>
<sequence>MELNKIYNMDCIAGMAGLPDKSIDMILTDLPYAVTSCRWDALIPFDLLWQQYKRVIKDNGAIVLTCIQPFTTDLINSNRKMFRYCWYWRKNQATGFPFAKVQPMRCMEDIAVFYKKPPIYNPQGLIALEEPVIHRRNESGDKIYKMRSLSNEYVTRYTNYPRNLLEVKCERGLHPTQKPVQLFEYLIRTYTNENETVLDSCIGSGTTAIACINSGRNFIGFELDGGHYNTATNRIEQHNTSK</sequence>
<keyword evidence="7" id="KW-1185">Reference proteome</keyword>
<evidence type="ECO:0000313" key="7">
    <source>
        <dbReference type="Proteomes" id="UP000199158"/>
    </source>
</evidence>
<accession>A0A1H8A445</accession>
<keyword evidence="2 6" id="KW-0808">Transferase</keyword>
<dbReference type="GO" id="GO:0009307">
    <property type="term" value="P:DNA restriction-modification system"/>
    <property type="evidence" value="ECO:0007669"/>
    <property type="project" value="UniProtKB-KW"/>
</dbReference>
<dbReference type="STRING" id="474960.SAMN05216180_1039"/>
<dbReference type="Pfam" id="PF01555">
    <property type="entry name" value="N6_N4_Mtase"/>
    <property type="match status" value="1"/>
</dbReference>
<feature type="domain" description="DNA methylase N-4/N-6" evidence="5">
    <location>
        <begin position="23"/>
        <end position="231"/>
    </location>
</feature>
<evidence type="ECO:0000256" key="3">
    <source>
        <dbReference type="ARBA" id="ARBA00022747"/>
    </source>
</evidence>
<dbReference type="InterPro" id="IPR001091">
    <property type="entry name" value="RM_Methyltransferase"/>
</dbReference>
<dbReference type="AlphaFoldDB" id="A0A1H8A445"/>
<evidence type="ECO:0000259" key="5">
    <source>
        <dbReference type="Pfam" id="PF01555"/>
    </source>
</evidence>
<dbReference type="EMBL" id="FOCG01000001">
    <property type="protein sequence ID" value="SEM64307.1"/>
    <property type="molecule type" value="Genomic_DNA"/>
</dbReference>